<dbReference type="EMBL" id="JBHUCM010000070">
    <property type="protein sequence ID" value="MFD1547010.1"/>
    <property type="molecule type" value="Genomic_DNA"/>
</dbReference>
<dbReference type="Proteomes" id="UP001597097">
    <property type="component" value="Unassembled WGS sequence"/>
</dbReference>
<comment type="caution">
    <text evidence="1">The sequence shown here is derived from an EMBL/GenBank/DDBJ whole genome shotgun (WGS) entry which is preliminary data.</text>
</comment>
<sequence length="308" mass="33211">MPGTYPAAPPTLSGDLLSISRFLQSPTQIRRRLRTFTDLRFVSDQILTQRFRSSGGAVLYEVSEPIVNTRPVEAVGAGSEYPKDVPPSGAAALAAVQKWGQAVDLTDEEIKRNVYAGDAVDRALRKLINSVIKQVDSVTVSAIGSAITASGAATAAWNNATTAMILRDIELAKAAILDLNQGYMPDTILLSSTKYAYMASDPNISNLRRRETTDNPVYGGPIDVIDDLAVVVAPVSSLPSNDVWVLDSKQLGGMADEAEVDPGYTVSDMAIQVQTERLARRDAWEMWARRLTVPIVQEPGAGYKITGT</sequence>
<protein>
    <submittedName>
        <fullName evidence="1">Major capsid family protein</fullName>
    </submittedName>
</protein>
<dbReference type="RefSeq" id="WP_219536583.1">
    <property type="nucleotide sequence ID" value="NZ_JAHKRM010000031.1"/>
</dbReference>
<reference evidence="2" key="1">
    <citation type="journal article" date="2019" name="Int. J. Syst. Evol. Microbiol.">
        <title>The Global Catalogue of Microorganisms (GCM) 10K type strain sequencing project: providing services to taxonomists for standard genome sequencing and annotation.</title>
        <authorList>
            <consortium name="The Broad Institute Genomics Platform"/>
            <consortium name="The Broad Institute Genome Sequencing Center for Infectious Disease"/>
            <person name="Wu L."/>
            <person name="Ma J."/>
        </authorList>
    </citation>
    <scope>NUCLEOTIDE SEQUENCE [LARGE SCALE GENOMIC DNA]</scope>
    <source>
        <strain evidence="2">CGMCC 1.15399</strain>
    </source>
</reference>
<proteinExistence type="predicted"/>
<accession>A0ABW4GVW3</accession>
<organism evidence="1 2">
    <name type="scientific">Nonomuraea guangzhouensis</name>
    <dbReference type="NCBI Taxonomy" id="1291555"/>
    <lineage>
        <taxon>Bacteria</taxon>
        <taxon>Bacillati</taxon>
        <taxon>Actinomycetota</taxon>
        <taxon>Actinomycetes</taxon>
        <taxon>Streptosporangiales</taxon>
        <taxon>Streptosporangiaceae</taxon>
        <taxon>Nonomuraea</taxon>
    </lineage>
</organism>
<evidence type="ECO:0000313" key="2">
    <source>
        <dbReference type="Proteomes" id="UP001597097"/>
    </source>
</evidence>
<keyword evidence="2" id="KW-1185">Reference proteome</keyword>
<dbReference type="Pfam" id="PF25209">
    <property type="entry name" value="Phage_capsid_4"/>
    <property type="match status" value="1"/>
</dbReference>
<name>A0ABW4GVW3_9ACTN</name>
<gene>
    <name evidence="1" type="ORF">ACFSJ0_58930</name>
</gene>
<evidence type="ECO:0000313" key="1">
    <source>
        <dbReference type="EMBL" id="MFD1547010.1"/>
    </source>
</evidence>